<feature type="domain" description="Golgin subfamily A member 7/ERF4" evidence="9">
    <location>
        <begin position="124"/>
        <end position="278"/>
    </location>
</feature>
<dbReference type="PANTHER" id="PTHR13254">
    <property type="entry name" value="GOLGI AUTOANTIGEN, GOLGIN SUBFAMILY A, 7"/>
    <property type="match status" value="1"/>
</dbReference>
<feature type="compositionally biased region" description="Polar residues" evidence="7">
    <location>
        <begin position="1"/>
        <end position="25"/>
    </location>
</feature>
<comment type="similarity">
    <text evidence="2">Belongs to the ERF4 family.</text>
</comment>
<evidence type="ECO:0000256" key="1">
    <source>
        <dbReference type="ARBA" id="ARBA00004406"/>
    </source>
</evidence>
<proteinExistence type="inferred from homology"/>
<evidence type="ECO:0000313" key="13">
    <source>
        <dbReference type="Proteomes" id="UP000054886"/>
    </source>
</evidence>
<dbReference type="InterPro" id="IPR019383">
    <property type="entry name" value="Golgin_A_7/ERF4"/>
</dbReference>
<sequence length="290" mass="33051">MDSSTLQDGMVSTINSGTLSKQPTDMYTDLEDNENRFYTNSDVILEEGTLGSSLGRSSRRTHEKGEDVQDPVFFNVHEVTESYFADITNPTVFRDHDEDHSLCVTHFMNVYASQDSRLFEETRVVRIPRRFDMGNRWYPMFSDLLPGSEPGAILHDTDGLQFVPRGITQDGNVYGYSSVSPLSLYLTQQHFQEIVTTINDILLATYSTYGFYNILNIILEVFTLGLWSYVCKRINYALSIDPMKRLDVYVRELNASPAFVEAQIKLINPRDSGFLSLDFQIPKPKSISTQ</sequence>
<keyword evidence="8" id="KW-1133">Transmembrane helix</keyword>
<comment type="caution">
    <text evidence="12">The sequence shown here is derived from an EMBL/GenBank/DDBJ whole genome shotgun (WGS) entry which is preliminary data.</text>
</comment>
<keyword evidence="5" id="KW-0256">Endoplasmic reticulum</keyword>
<dbReference type="OrthoDB" id="5377273at2759"/>
<evidence type="ECO:0000256" key="5">
    <source>
        <dbReference type="ARBA" id="ARBA00022824"/>
    </source>
</evidence>
<evidence type="ECO:0000256" key="2">
    <source>
        <dbReference type="ARBA" id="ARBA00007732"/>
    </source>
</evidence>
<dbReference type="CGD" id="CAL0128792">
    <property type="gene designation" value="CAGL0E02189g"/>
</dbReference>
<evidence type="ECO:0000256" key="8">
    <source>
        <dbReference type="SAM" id="Phobius"/>
    </source>
</evidence>
<evidence type="ECO:0000256" key="6">
    <source>
        <dbReference type="ARBA" id="ARBA00023136"/>
    </source>
</evidence>
<dbReference type="Pfam" id="PF10256">
    <property type="entry name" value="Erf4"/>
    <property type="match status" value="1"/>
</dbReference>
<keyword evidence="8" id="KW-0812">Transmembrane</keyword>
<dbReference type="GO" id="GO:0006612">
    <property type="term" value="P:protein targeting to membrane"/>
    <property type="evidence" value="ECO:0007669"/>
    <property type="project" value="EnsemblFungi"/>
</dbReference>
<evidence type="ECO:0000259" key="9">
    <source>
        <dbReference type="Pfam" id="PF10256"/>
    </source>
</evidence>
<accession>A0A0W0DK62</accession>
<dbReference type="GO" id="GO:0031211">
    <property type="term" value="C:endoplasmic reticulum palmitoyltransferase complex"/>
    <property type="evidence" value="ECO:0007669"/>
    <property type="project" value="EnsemblFungi"/>
</dbReference>
<evidence type="ECO:0000313" key="12">
    <source>
        <dbReference type="EMBL" id="KTB12199.1"/>
    </source>
</evidence>
<protein>
    <recommendedName>
        <fullName evidence="4">Ras modification protein ERF4</fullName>
    </recommendedName>
</protein>
<dbReference type="VEuPathDB" id="FungiDB:GWK60_E01969"/>
<dbReference type="EMBL" id="LLZZ01000023">
    <property type="protein sequence ID" value="KTB12199.1"/>
    <property type="molecule type" value="Genomic_DNA"/>
</dbReference>
<dbReference type="Proteomes" id="UP000054886">
    <property type="component" value="Unassembled WGS sequence"/>
</dbReference>
<name>A0A0W0DK62_CANGB</name>
<gene>
    <name evidence="10" type="ordered locus">CAGL0E02189g</name>
    <name evidence="12" type="ORF">AO440_005891</name>
    <name evidence="11" type="ORF">AO440_005922</name>
</gene>
<evidence type="ECO:0000256" key="3">
    <source>
        <dbReference type="ARBA" id="ARBA00011396"/>
    </source>
</evidence>
<comment type="subunit">
    <text evidence="3">Interacts with ERF2.</text>
</comment>
<feature type="transmembrane region" description="Helical" evidence="8">
    <location>
        <begin position="209"/>
        <end position="230"/>
    </location>
</feature>
<evidence type="ECO:0000256" key="4">
    <source>
        <dbReference type="ARBA" id="ARBA00018463"/>
    </source>
</evidence>
<dbReference type="InterPro" id="IPR051371">
    <property type="entry name" value="Ras_palmitoyltransferase"/>
</dbReference>
<keyword evidence="6 8" id="KW-0472">Membrane</keyword>
<dbReference type="PANTHER" id="PTHR13254:SF0">
    <property type="entry name" value="GOLGIN SUBFAMILY A MEMBER 7_ERF4 DOMAIN-CONTAINING PROTEIN"/>
    <property type="match status" value="1"/>
</dbReference>
<comment type="subcellular location">
    <subcellularLocation>
        <location evidence="1">Endoplasmic reticulum membrane</location>
        <topology evidence="1">Peripheral membrane protein</topology>
    </subcellularLocation>
</comment>
<dbReference type="VEuPathDB" id="FungiDB:CAGL0E02189g"/>
<organism evidence="12 13">
    <name type="scientific">Candida glabrata</name>
    <name type="common">Yeast</name>
    <name type="synonym">Torulopsis glabrata</name>
    <dbReference type="NCBI Taxonomy" id="5478"/>
    <lineage>
        <taxon>Eukaryota</taxon>
        <taxon>Fungi</taxon>
        <taxon>Dikarya</taxon>
        <taxon>Ascomycota</taxon>
        <taxon>Saccharomycotina</taxon>
        <taxon>Saccharomycetes</taxon>
        <taxon>Saccharomycetales</taxon>
        <taxon>Saccharomycetaceae</taxon>
        <taxon>Nakaseomyces</taxon>
    </lineage>
</organism>
<dbReference type="AlphaFoldDB" id="A0A0W0DK62"/>
<evidence type="ECO:0000313" key="11">
    <source>
        <dbReference type="EMBL" id="KTB11678.1"/>
    </source>
</evidence>
<feature type="region of interest" description="Disordered" evidence="7">
    <location>
        <begin position="1"/>
        <end position="26"/>
    </location>
</feature>
<dbReference type="VEuPathDB" id="FungiDB:B1J91_E02189g"/>
<reference evidence="12 13" key="1">
    <citation type="submission" date="2015-10" db="EMBL/GenBank/DDBJ databases">
        <title>Draft genomes sequences of Candida glabrata isolates 1A, 1B, 2A, 2B, 3A and 3B.</title>
        <authorList>
            <person name="Haavelsrud O.E."/>
            <person name="Gaustad P."/>
        </authorList>
    </citation>
    <scope>NUCLEOTIDE SEQUENCE [LARGE SCALE GENOMIC DNA]</scope>
    <source>
        <strain evidence="12">910700640</strain>
    </source>
</reference>
<dbReference type="GO" id="GO:0016409">
    <property type="term" value="F:palmitoyltransferase activity"/>
    <property type="evidence" value="ECO:0007669"/>
    <property type="project" value="EnsemblFungi"/>
</dbReference>
<dbReference type="GO" id="GO:0005789">
    <property type="term" value="C:endoplasmic reticulum membrane"/>
    <property type="evidence" value="ECO:0007669"/>
    <property type="project" value="UniProtKB-SubCell"/>
</dbReference>
<evidence type="ECO:0000313" key="10">
    <source>
        <dbReference type="CGD" id="CAL0128792"/>
    </source>
</evidence>
<dbReference type="VEuPathDB" id="FungiDB:GVI51_E01969"/>
<evidence type="ECO:0000256" key="7">
    <source>
        <dbReference type="SAM" id="MobiDB-lite"/>
    </source>
</evidence>
<dbReference type="EMBL" id="LLZZ01000031">
    <property type="protein sequence ID" value="KTB11678.1"/>
    <property type="molecule type" value="Genomic_DNA"/>
</dbReference>